<accession>A0ABD5Q0I0</accession>
<comment type="caution">
    <text evidence="1">The sequence shown here is derived from an EMBL/GenBank/DDBJ whole genome shotgun (WGS) entry which is preliminary data.</text>
</comment>
<sequence length="40" mass="4812">MSTEDWPREIGDHRVNDRWECEDCGADYDCLSQFRETDCK</sequence>
<dbReference type="EMBL" id="JBHSHT010000001">
    <property type="protein sequence ID" value="MFC4823932.1"/>
    <property type="molecule type" value="Genomic_DNA"/>
</dbReference>
<reference evidence="1 2" key="1">
    <citation type="journal article" date="2019" name="Int. J. Syst. Evol. Microbiol.">
        <title>The Global Catalogue of Microorganisms (GCM) 10K type strain sequencing project: providing services to taxonomists for standard genome sequencing and annotation.</title>
        <authorList>
            <consortium name="The Broad Institute Genomics Platform"/>
            <consortium name="The Broad Institute Genome Sequencing Center for Infectious Disease"/>
            <person name="Wu L."/>
            <person name="Ma J."/>
        </authorList>
    </citation>
    <scope>NUCLEOTIDE SEQUENCE [LARGE SCALE GENOMIC DNA]</scope>
    <source>
        <strain evidence="1 2">XZYJ18</strain>
    </source>
</reference>
<name>A0ABD5Q0I0_9EURY</name>
<organism evidence="1 2">
    <name type="scientific">Halorussus aquaticus</name>
    <dbReference type="NCBI Taxonomy" id="2953748"/>
    <lineage>
        <taxon>Archaea</taxon>
        <taxon>Methanobacteriati</taxon>
        <taxon>Methanobacteriota</taxon>
        <taxon>Stenosarchaea group</taxon>
        <taxon>Halobacteria</taxon>
        <taxon>Halobacteriales</taxon>
        <taxon>Haladaptataceae</taxon>
        <taxon>Halorussus</taxon>
    </lineage>
</organism>
<dbReference type="Proteomes" id="UP001595945">
    <property type="component" value="Unassembled WGS sequence"/>
</dbReference>
<dbReference type="AlphaFoldDB" id="A0ABD5Q0I0"/>
<dbReference type="GeneID" id="73908188"/>
<evidence type="ECO:0000313" key="1">
    <source>
        <dbReference type="EMBL" id="MFC4823932.1"/>
    </source>
</evidence>
<protein>
    <recommendedName>
        <fullName evidence="3">Small CPxCG-related zinc finger protein</fullName>
    </recommendedName>
</protein>
<gene>
    <name evidence="1" type="ORF">ACFO9K_06625</name>
</gene>
<dbReference type="RefSeq" id="WP_256568005.1">
    <property type="nucleotide sequence ID" value="NZ_CP100401.1"/>
</dbReference>
<keyword evidence="2" id="KW-1185">Reference proteome</keyword>
<proteinExistence type="predicted"/>
<evidence type="ECO:0008006" key="3">
    <source>
        <dbReference type="Google" id="ProtNLM"/>
    </source>
</evidence>
<evidence type="ECO:0000313" key="2">
    <source>
        <dbReference type="Proteomes" id="UP001595945"/>
    </source>
</evidence>